<dbReference type="Proteomes" id="UP000234331">
    <property type="component" value="Unassembled WGS sequence"/>
</dbReference>
<gene>
    <name evidence="3" type="ORF">FRACA_60076</name>
</gene>
<feature type="region of interest" description="Disordered" evidence="1">
    <location>
        <begin position="61"/>
        <end position="137"/>
    </location>
</feature>
<keyword evidence="2" id="KW-1133">Transmembrane helix</keyword>
<feature type="transmembrane region" description="Helical" evidence="2">
    <location>
        <begin position="33"/>
        <end position="55"/>
    </location>
</feature>
<dbReference type="AlphaFoldDB" id="A0A2I2KZK8"/>
<dbReference type="OrthoDB" id="9814116at2"/>
<dbReference type="EMBL" id="FZMO01000525">
    <property type="protein sequence ID" value="SNQ51090.1"/>
    <property type="molecule type" value="Genomic_DNA"/>
</dbReference>
<feature type="compositionally biased region" description="Pro residues" evidence="1">
    <location>
        <begin position="71"/>
        <end position="83"/>
    </location>
</feature>
<dbReference type="InterPro" id="IPR016410">
    <property type="entry name" value="Phage_imm"/>
</dbReference>
<keyword evidence="2" id="KW-0472">Membrane</keyword>
<dbReference type="Pfam" id="PF14373">
    <property type="entry name" value="Imm_superinfect"/>
    <property type="match status" value="1"/>
</dbReference>
<evidence type="ECO:0000256" key="2">
    <source>
        <dbReference type="SAM" id="Phobius"/>
    </source>
</evidence>
<name>A0A2I2KZK8_9ACTN</name>
<evidence type="ECO:0000313" key="3">
    <source>
        <dbReference type="EMBL" id="SNQ51090.1"/>
    </source>
</evidence>
<evidence type="ECO:0000313" key="4">
    <source>
        <dbReference type="Proteomes" id="UP000234331"/>
    </source>
</evidence>
<reference evidence="3 4" key="1">
    <citation type="submission" date="2017-06" db="EMBL/GenBank/DDBJ databases">
        <authorList>
            <person name="Kim H.J."/>
            <person name="Triplett B.A."/>
        </authorList>
    </citation>
    <scope>NUCLEOTIDE SEQUENCE [LARGE SCALE GENOMIC DNA]</scope>
    <source>
        <strain evidence="3">FRACA_ARgP5</strain>
    </source>
</reference>
<keyword evidence="4" id="KW-1185">Reference proteome</keyword>
<organism evidence="3 4">
    <name type="scientific">Frankia canadensis</name>
    <dbReference type="NCBI Taxonomy" id="1836972"/>
    <lineage>
        <taxon>Bacteria</taxon>
        <taxon>Bacillati</taxon>
        <taxon>Actinomycetota</taxon>
        <taxon>Actinomycetes</taxon>
        <taxon>Frankiales</taxon>
        <taxon>Frankiaceae</taxon>
        <taxon>Frankia</taxon>
    </lineage>
</organism>
<feature type="compositionally biased region" description="Polar residues" evidence="1">
    <location>
        <begin position="84"/>
        <end position="113"/>
    </location>
</feature>
<dbReference type="RefSeq" id="WP_101834761.1">
    <property type="nucleotide sequence ID" value="NZ_FZMO01000525.1"/>
</dbReference>
<accession>A0A2I2KZK8</accession>
<sequence>MKAAGLLFLVVLVALYFVPSVIAMVRQRQSASVIVINVFLGWTLIGWVVALALAVSSNNAKAAPGAAGYPPGYPPVPPLPPGSTTPQPWYPQTSYQPNGSPWDQNPTAPQQYWQGGPDPSLGDPRNPQTPGGSLPPS</sequence>
<proteinExistence type="predicted"/>
<evidence type="ECO:0000256" key="1">
    <source>
        <dbReference type="SAM" id="MobiDB-lite"/>
    </source>
</evidence>
<protein>
    <submittedName>
        <fullName evidence="3">Superinfection immunity protein</fullName>
    </submittedName>
</protein>
<keyword evidence="2" id="KW-0812">Transmembrane</keyword>